<dbReference type="GO" id="GO:0005886">
    <property type="term" value="C:plasma membrane"/>
    <property type="evidence" value="ECO:0007669"/>
    <property type="project" value="TreeGrafter"/>
</dbReference>
<evidence type="ECO:0000259" key="2">
    <source>
        <dbReference type="PROSITE" id="PS50192"/>
    </source>
</evidence>
<dbReference type="GO" id="GO:0031629">
    <property type="term" value="P:synaptic vesicle fusion to presynaptic active zone membrane"/>
    <property type="evidence" value="ECO:0007669"/>
    <property type="project" value="TreeGrafter"/>
</dbReference>
<dbReference type="GO" id="GO:0005484">
    <property type="term" value="F:SNAP receptor activity"/>
    <property type="evidence" value="ECO:0007669"/>
    <property type="project" value="TreeGrafter"/>
</dbReference>
<accession>A0A504YUZ5</accession>
<dbReference type="CDD" id="cd15855">
    <property type="entry name" value="SNARE_SNAP25C_23C"/>
    <property type="match status" value="1"/>
</dbReference>
<organism evidence="3 4">
    <name type="scientific">Fasciola gigantica</name>
    <name type="common">Giant liver fluke</name>
    <dbReference type="NCBI Taxonomy" id="46835"/>
    <lineage>
        <taxon>Eukaryota</taxon>
        <taxon>Metazoa</taxon>
        <taxon>Spiralia</taxon>
        <taxon>Lophotrochozoa</taxon>
        <taxon>Platyhelminthes</taxon>
        <taxon>Trematoda</taxon>
        <taxon>Digenea</taxon>
        <taxon>Plagiorchiida</taxon>
        <taxon>Echinostomata</taxon>
        <taxon>Echinostomatoidea</taxon>
        <taxon>Fasciolidae</taxon>
        <taxon>Fasciola</taxon>
    </lineage>
</organism>
<protein>
    <submittedName>
        <fullName evidence="3">Synaptosomal-associated protein 25-A</fullName>
    </submittedName>
</protein>
<feature type="domain" description="T-SNARE coiled-coil homology" evidence="2">
    <location>
        <begin position="20"/>
        <end position="82"/>
    </location>
</feature>
<feature type="compositionally biased region" description="Polar residues" evidence="1">
    <location>
        <begin position="121"/>
        <end position="141"/>
    </location>
</feature>
<gene>
    <name evidence="3" type="ORF">FGIG_07064</name>
</gene>
<reference evidence="3 4" key="1">
    <citation type="submission" date="2019-04" db="EMBL/GenBank/DDBJ databases">
        <title>Annotation for the trematode Fasciola gigantica.</title>
        <authorList>
            <person name="Choi Y.-J."/>
        </authorList>
    </citation>
    <scope>NUCLEOTIDE SEQUENCE [LARGE SCALE GENOMIC DNA]</scope>
    <source>
        <strain evidence="3">Uganda_cow_1</strain>
    </source>
</reference>
<dbReference type="PANTHER" id="PTHR19305">
    <property type="entry name" value="SYNAPTOSOMAL ASSOCIATED PROTEIN"/>
    <property type="match status" value="1"/>
</dbReference>
<evidence type="ECO:0000313" key="3">
    <source>
        <dbReference type="EMBL" id="TPP65324.1"/>
    </source>
</evidence>
<dbReference type="GO" id="GO:0031201">
    <property type="term" value="C:SNARE complex"/>
    <property type="evidence" value="ECO:0007669"/>
    <property type="project" value="TreeGrafter"/>
</dbReference>
<dbReference type="Proteomes" id="UP000316759">
    <property type="component" value="Unassembled WGS sequence"/>
</dbReference>
<dbReference type="GO" id="GO:0019905">
    <property type="term" value="F:syntaxin binding"/>
    <property type="evidence" value="ECO:0007669"/>
    <property type="project" value="TreeGrafter"/>
</dbReference>
<evidence type="ECO:0000256" key="1">
    <source>
        <dbReference type="SAM" id="MobiDB-lite"/>
    </source>
</evidence>
<dbReference type="OrthoDB" id="19261at2759"/>
<proteinExistence type="predicted"/>
<dbReference type="PROSITE" id="PS50192">
    <property type="entry name" value="T_SNARE"/>
    <property type="match status" value="2"/>
</dbReference>
<feature type="region of interest" description="Disordered" evidence="1">
    <location>
        <begin position="216"/>
        <end position="240"/>
    </location>
</feature>
<dbReference type="STRING" id="46835.A0A504YUZ5"/>
<dbReference type="PANTHER" id="PTHR19305:SF14">
    <property type="entry name" value="SYNAPTOSOMAL-ASSOCIATED PROTEIN-RELATED"/>
    <property type="match status" value="1"/>
</dbReference>
<sequence>MEPEGARQPTELELLRMRMNAKTDESLESTRRMVQLADQSQKVGAATMETLHHQGEQLRRVDQNMDVIHEDMRVAEGQLEELEKCCGLCVLPWKKPKRRTNTNSAFRSTSARHETHDPQRAATQQPVSNASANQPSIPGQNTYITRITNDAREDEMEENLQQVATIVGDLRVMAGDMGQEIRMHNEVLDRIDRKADANQIQITEAQARAERIVGVHDKRAPQNGSERGKLNTAIAPSSRH</sequence>
<feature type="region of interest" description="Disordered" evidence="1">
    <location>
        <begin position="98"/>
        <end position="141"/>
    </location>
</feature>
<feature type="domain" description="T-SNARE coiled-coil homology" evidence="2">
    <location>
        <begin position="150"/>
        <end position="212"/>
    </location>
</feature>
<dbReference type="InterPro" id="IPR000727">
    <property type="entry name" value="T_SNARE_dom"/>
</dbReference>
<evidence type="ECO:0000313" key="4">
    <source>
        <dbReference type="Proteomes" id="UP000316759"/>
    </source>
</evidence>
<dbReference type="AlphaFoldDB" id="A0A504YUZ5"/>
<dbReference type="Gene3D" id="1.20.5.110">
    <property type="match status" value="2"/>
</dbReference>
<dbReference type="SUPFAM" id="SSF58038">
    <property type="entry name" value="SNARE fusion complex"/>
    <property type="match status" value="2"/>
</dbReference>
<keyword evidence="4" id="KW-1185">Reference proteome</keyword>
<dbReference type="SMART" id="SM00397">
    <property type="entry name" value="t_SNARE"/>
    <property type="match status" value="2"/>
</dbReference>
<name>A0A504YUZ5_FASGI</name>
<dbReference type="GO" id="GO:0016082">
    <property type="term" value="P:synaptic vesicle priming"/>
    <property type="evidence" value="ECO:0007669"/>
    <property type="project" value="TreeGrafter"/>
</dbReference>
<dbReference type="EMBL" id="SUNJ01003360">
    <property type="protein sequence ID" value="TPP65324.1"/>
    <property type="molecule type" value="Genomic_DNA"/>
</dbReference>
<comment type="caution">
    <text evidence="3">The sequence shown here is derived from an EMBL/GenBank/DDBJ whole genome shotgun (WGS) entry which is preliminary data.</text>
</comment>
<dbReference type="GO" id="GO:0098793">
    <property type="term" value="C:presynapse"/>
    <property type="evidence" value="ECO:0007669"/>
    <property type="project" value="GOC"/>
</dbReference>
<dbReference type="CDD" id="cd15889">
    <property type="entry name" value="SNARE_SNAP25N_23N"/>
    <property type="match status" value="1"/>
</dbReference>